<comment type="similarity">
    <text evidence="5 6">Belongs to the adenylate kinase family.</text>
</comment>
<feature type="binding site" evidence="5">
    <location>
        <begin position="11"/>
        <end position="16"/>
    </location>
    <ligand>
        <name>ATP</name>
        <dbReference type="ChEBI" id="CHEBI:30616"/>
    </ligand>
</feature>
<dbReference type="Gene3D" id="3.40.50.300">
    <property type="entry name" value="P-loop containing nucleotide triphosphate hydrolases"/>
    <property type="match status" value="1"/>
</dbReference>
<name>A0A2U1FSE4_9PORP</name>
<feature type="binding site" evidence="5">
    <location>
        <position position="93"/>
    </location>
    <ligand>
        <name>AMP</name>
        <dbReference type="ChEBI" id="CHEBI:456215"/>
    </ligand>
</feature>
<dbReference type="InterPro" id="IPR033690">
    <property type="entry name" value="Adenylat_kinase_CS"/>
</dbReference>
<keyword evidence="5 7" id="KW-0067">ATP-binding</keyword>
<feature type="binding site" evidence="5">
    <location>
        <position position="173"/>
    </location>
    <ligand>
        <name>ATP</name>
        <dbReference type="ChEBI" id="CHEBI:30616"/>
    </ligand>
</feature>
<comment type="subcellular location">
    <subcellularLocation>
        <location evidence="5 7">Cytoplasm</location>
    </subcellularLocation>
</comment>
<feature type="region of interest" description="NMP" evidence="5">
    <location>
        <begin position="31"/>
        <end position="60"/>
    </location>
</feature>
<feature type="binding site" evidence="5">
    <location>
        <position position="128"/>
    </location>
    <ligand>
        <name>ATP</name>
        <dbReference type="ChEBI" id="CHEBI:30616"/>
    </ligand>
</feature>
<reference evidence="8 9" key="1">
    <citation type="submission" date="2018-04" db="EMBL/GenBank/DDBJ databases">
        <title>Genomic Encyclopedia of Type Strains, Phase IV (KMG-IV): sequencing the most valuable type-strain genomes for metagenomic binning, comparative biology and taxonomic classification.</title>
        <authorList>
            <person name="Goeker M."/>
        </authorList>
    </citation>
    <scope>NUCLEOTIDE SEQUENCE [LARGE SCALE GENOMIC DNA]</scope>
    <source>
        <strain evidence="8 9">DSM 28520</strain>
    </source>
</reference>
<comment type="caution">
    <text evidence="8">The sequence shown here is derived from an EMBL/GenBank/DDBJ whole genome shotgun (WGS) entry which is preliminary data.</text>
</comment>
<dbReference type="PRINTS" id="PR00094">
    <property type="entry name" value="ADENYLTKNASE"/>
</dbReference>
<comment type="function">
    <text evidence="5">Catalyzes the reversible transfer of the terminal phosphate group between ATP and AMP. Plays an important role in cellular energy homeostasis and in adenine nucleotide metabolism.</text>
</comment>
<evidence type="ECO:0000313" key="8">
    <source>
        <dbReference type="EMBL" id="PVZ15103.1"/>
    </source>
</evidence>
<comment type="caution">
    <text evidence="5">Lacks conserved residue(s) required for the propagation of feature annotation.</text>
</comment>
<comment type="subunit">
    <text evidence="5 7">Monomer.</text>
</comment>
<dbReference type="CDD" id="cd01428">
    <property type="entry name" value="ADK"/>
    <property type="match status" value="1"/>
</dbReference>
<dbReference type="NCBIfam" id="NF001381">
    <property type="entry name" value="PRK00279.1-3"/>
    <property type="match status" value="1"/>
</dbReference>
<dbReference type="Pfam" id="PF00406">
    <property type="entry name" value="ADK"/>
    <property type="match status" value="1"/>
</dbReference>
<feature type="binding site" evidence="5">
    <location>
        <position position="32"/>
    </location>
    <ligand>
        <name>AMP</name>
        <dbReference type="ChEBI" id="CHEBI:456215"/>
    </ligand>
</feature>
<evidence type="ECO:0000313" key="9">
    <source>
        <dbReference type="Proteomes" id="UP000245462"/>
    </source>
</evidence>
<dbReference type="EC" id="2.7.4.3" evidence="5 7"/>
<gene>
    <name evidence="5" type="primary">adk</name>
    <name evidence="8" type="ORF">C7382_10131</name>
</gene>
<keyword evidence="4 5" id="KW-0418">Kinase</keyword>
<dbReference type="AlphaFoldDB" id="A0A2U1FSE4"/>
<keyword evidence="5" id="KW-0963">Cytoplasm</keyword>
<dbReference type="GO" id="GO:0044209">
    <property type="term" value="P:AMP salvage"/>
    <property type="evidence" value="ECO:0007669"/>
    <property type="project" value="UniProtKB-UniRule"/>
</dbReference>
<keyword evidence="3 5" id="KW-0547">Nucleotide-binding</keyword>
<dbReference type="GO" id="GO:0005524">
    <property type="term" value="F:ATP binding"/>
    <property type="evidence" value="ECO:0007669"/>
    <property type="project" value="UniProtKB-UniRule"/>
</dbReference>
<feature type="binding site" evidence="5">
    <location>
        <begin position="86"/>
        <end position="89"/>
    </location>
    <ligand>
        <name>AMP</name>
        <dbReference type="ChEBI" id="CHEBI:456215"/>
    </ligand>
</feature>
<dbReference type="EMBL" id="QEKY01000001">
    <property type="protein sequence ID" value="PVZ15103.1"/>
    <property type="molecule type" value="Genomic_DNA"/>
</dbReference>
<feature type="binding site" evidence="5">
    <location>
        <begin position="58"/>
        <end position="60"/>
    </location>
    <ligand>
        <name>AMP</name>
        <dbReference type="ChEBI" id="CHEBI:456215"/>
    </ligand>
</feature>
<dbReference type="PROSITE" id="PS00113">
    <property type="entry name" value="ADENYLATE_KINASE"/>
    <property type="match status" value="1"/>
</dbReference>
<dbReference type="InterPro" id="IPR027417">
    <property type="entry name" value="P-loop_NTPase"/>
</dbReference>
<dbReference type="UniPathway" id="UPA00588">
    <property type="reaction ID" value="UER00649"/>
</dbReference>
<dbReference type="InterPro" id="IPR000850">
    <property type="entry name" value="Adenylat/UMP-CMP_kin"/>
</dbReference>
<dbReference type="NCBIfam" id="NF011100">
    <property type="entry name" value="PRK14527.1"/>
    <property type="match status" value="1"/>
</dbReference>
<proteinExistence type="inferred from homology"/>
<accession>A0A2U1FSE4</accession>
<comment type="catalytic activity">
    <reaction evidence="5 7">
        <text>AMP + ATP = 2 ADP</text>
        <dbReference type="Rhea" id="RHEA:12973"/>
        <dbReference type="ChEBI" id="CHEBI:30616"/>
        <dbReference type="ChEBI" id="CHEBI:456215"/>
        <dbReference type="ChEBI" id="CHEBI:456216"/>
        <dbReference type="EC" id="2.7.4.3"/>
    </reaction>
</comment>
<dbReference type="OrthoDB" id="9805030at2"/>
<evidence type="ECO:0000256" key="3">
    <source>
        <dbReference type="ARBA" id="ARBA00022741"/>
    </source>
</evidence>
<evidence type="ECO:0000256" key="2">
    <source>
        <dbReference type="ARBA" id="ARBA00022727"/>
    </source>
</evidence>
<protein>
    <recommendedName>
        <fullName evidence="5 7">Adenylate kinase</fullName>
        <shortName evidence="5">AK</shortName>
        <ecNumber evidence="5 7">2.7.4.3</ecNumber>
    </recommendedName>
    <alternativeName>
        <fullName evidence="5">ATP-AMP transphosphorylase</fullName>
    </alternativeName>
    <alternativeName>
        <fullName evidence="5">ATP:AMP phosphotransferase</fullName>
    </alternativeName>
    <alternativeName>
        <fullName evidence="5">Adenylate monophosphate kinase</fullName>
    </alternativeName>
</protein>
<evidence type="ECO:0000256" key="5">
    <source>
        <dbReference type="HAMAP-Rule" id="MF_00235"/>
    </source>
</evidence>
<evidence type="ECO:0000256" key="4">
    <source>
        <dbReference type="ARBA" id="ARBA00022777"/>
    </source>
</evidence>
<dbReference type="NCBIfam" id="NF011104">
    <property type="entry name" value="PRK14531.1"/>
    <property type="match status" value="1"/>
</dbReference>
<keyword evidence="9" id="KW-1185">Reference proteome</keyword>
<feature type="binding site" evidence="5">
    <location>
        <position position="145"/>
    </location>
    <ligand>
        <name>AMP</name>
        <dbReference type="ChEBI" id="CHEBI:456215"/>
    </ligand>
</feature>
<evidence type="ECO:0000256" key="7">
    <source>
        <dbReference type="RuleBase" id="RU003331"/>
    </source>
</evidence>
<dbReference type="HAMAP" id="MF_00235">
    <property type="entry name" value="Adenylate_kinase_Adk"/>
    <property type="match status" value="1"/>
</dbReference>
<keyword evidence="1 5" id="KW-0808">Transferase</keyword>
<evidence type="ECO:0000256" key="1">
    <source>
        <dbReference type="ARBA" id="ARBA00022679"/>
    </source>
</evidence>
<sequence>MLNVLIFGAPGSGKGTQSEELIRKYGFKHISTGDMLRAEIKAQTPLGEIAARYINDGNLVPDDVIVEMMEQFVLTQKDTEGIIYDGFPRTVPQGEALWSMLERHNDKVDLVLNLQVPEEVLIERLLHRGEVSGRADDNMETIRKRLEVYETSTAALADFFSAKGVLHNVVGTGTVEEITARIIPIVDGALERVKTLTQ</sequence>
<dbReference type="RefSeq" id="WP_116678293.1">
    <property type="nucleotide sequence ID" value="NZ_JBHAPE010000136.1"/>
</dbReference>
<evidence type="ECO:0000256" key="6">
    <source>
        <dbReference type="RuleBase" id="RU003330"/>
    </source>
</evidence>
<organism evidence="8 9">
    <name type="scientific">Porphyromonas loveana</name>
    <dbReference type="NCBI Taxonomy" id="1884669"/>
    <lineage>
        <taxon>Bacteria</taxon>
        <taxon>Pseudomonadati</taxon>
        <taxon>Bacteroidota</taxon>
        <taxon>Bacteroidia</taxon>
        <taxon>Bacteroidales</taxon>
        <taxon>Porphyromonadaceae</taxon>
        <taxon>Porphyromonas</taxon>
    </lineage>
</organism>
<dbReference type="SUPFAM" id="SSF52540">
    <property type="entry name" value="P-loop containing nucleoside triphosphate hydrolases"/>
    <property type="match status" value="1"/>
</dbReference>
<dbReference type="Proteomes" id="UP000245462">
    <property type="component" value="Unassembled WGS sequence"/>
</dbReference>
<dbReference type="GO" id="GO:0005737">
    <property type="term" value="C:cytoplasm"/>
    <property type="evidence" value="ECO:0007669"/>
    <property type="project" value="UniProtKB-SubCell"/>
</dbReference>
<feature type="binding site" evidence="5">
    <location>
        <position position="37"/>
    </location>
    <ligand>
        <name>AMP</name>
        <dbReference type="ChEBI" id="CHEBI:456215"/>
    </ligand>
</feature>
<feature type="binding site" evidence="5">
    <location>
        <position position="134"/>
    </location>
    <ligand>
        <name>AMP</name>
        <dbReference type="ChEBI" id="CHEBI:456215"/>
    </ligand>
</feature>
<keyword evidence="2 5" id="KW-0545">Nucleotide biosynthesis</keyword>
<dbReference type="GO" id="GO:0004017">
    <property type="term" value="F:AMP kinase activity"/>
    <property type="evidence" value="ECO:0007669"/>
    <property type="project" value="UniProtKB-UniRule"/>
</dbReference>
<dbReference type="NCBIfam" id="NF011105">
    <property type="entry name" value="PRK14532.1"/>
    <property type="match status" value="1"/>
</dbReference>
<dbReference type="GeneID" id="94549741"/>
<comment type="pathway">
    <text evidence="5">Purine metabolism; AMP biosynthesis via salvage pathway; AMP from ADP: step 1/1.</text>
</comment>
<dbReference type="PANTHER" id="PTHR23359">
    <property type="entry name" value="NUCLEOTIDE KINASE"/>
    <property type="match status" value="1"/>
</dbReference>
<comment type="domain">
    <text evidence="5">Consists of three domains, a large central CORE domain and two small peripheral domains, NMPbind and LID, which undergo movements during catalysis. The LID domain closes over the site of phosphoryl transfer upon ATP binding. Assembling and dissambling the active center during each catalytic cycle provides an effective means to prevent ATP hydrolysis.</text>
</comment>